<dbReference type="InterPro" id="IPR052893">
    <property type="entry name" value="TCS_response_regulator"/>
</dbReference>
<evidence type="ECO:0000313" key="4">
    <source>
        <dbReference type="Proteomes" id="UP000028878"/>
    </source>
</evidence>
<dbReference type="AlphaFoldDB" id="A0A1L1PJC8"/>
<dbReference type="Proteomes" id="UP000028878">
    <property type="component" value="Unassembled WGS sequence"/>
</dbReference>
<gene>
    <name evidence="3" type="ORF">BN948_04543</name>
</gene>
<proteinExistence type="predicted"/>
<evidence type="ECO:0000259" key="2">
    <source>
        <dbReference type="PROSITE" id="PS50110"/>
    </source>
</evidence>
<feature type="domain" description="Response regulatory" evidence="2">
    <location>
        <begin position="16"/>
        <end position="139"/>
    </location>
</feature>
<dbReference type="PANTHER" id="PTHR44520">
    <property type="entry name" value="RESPONSE REGULATOR RCP1-RELATED"/>
    <property type="match status" value="1"/>
</dbReference>
<dbReference type="Pfam" id="PF00072">
    <property type="entry name" value="Response_reg"/>
    <property type="match status" value="1"/>
</dbReference>
<dbReference type="GO" id="GO:0000160">
    <property type="term" value="P:phosphorelay signal transduction system"/>
    <property type="evidence" value="ECO:0007669"/>
    <property type="project" value="InterPro"/>
</dbReference>
<dbReference type="InterPro" id="IPR011006">
    <property type="entry name" value="CheY-like_superfamily"/>
</dbReference>
<reference evidence="4" key="1">
    <citation type="submission" date="2014-02" db="EMBL/GenBank/DDBJ databases">
        <authorList>
            <person name="Gan H."/>
        </authorList>
    </citation>
    <scope>NUCLEOTIDE SEQUENCE [LARGE SCALE GENOMIC DNA]</scope>
    <source>
        <strain evidence="4">S1</strain>
    </source>
</reference>
<name>A0A1L1PJC8_HYDIT</name>
<dbReference type="PROSITE" id="PS50110">
    <property type="entry name" value="RESPONSE_REGULATORY"/>
    <property type="match status" value="1"/>
</dbReference>
<feature type="modified residue" description="4-aspartylphosphate" evidence="1">
    <location>
        <position position="72"/>
    </location>
</feature>
<protein>
    <submittedName>
        <fullName evidence="3">Response regulator receiver protein</fullName>
    </submittedName>
</protein>
<dbReference type="Gene3D" id="3.40.50.2300">
    <property type="match status" value="1"/>
</dbReference>
<accession>A0A1L1PJC8</accession>
<dbReference type="InterPro" id="IPR001789">
    <property type="entry name" value="Sig_transdc_resp-reg_receiver"/>
</dbReference>
<dbReference type="PANTHER" id="PTHR44520:SF1">
    <property type="entry name" value="TWO-COMPONENT SYSTEM REGULATORY PROTEIN"/>
    <property type="match status" value="1"/>
</dbReference>
<evidence type="ECO:0000313" key="3">
    <source>
        <dbReference type="EMBL" id="CDN90102.1"/>
    </source>
</evidence>
<keyword evidence="4" id="KW-1185">Reference proteome</keyword>
<sequence>MNNDPHAPPLRGSLPPILLVEDNPMDLDLTLRAFSKRQFANEIQIARDGEEALAWLPRWAAGEPMPAVILLDINLPRMTGLEVLQAFKRDERARRIPVVVLTSSRDDRDLGKAYDLGVNSYIEKPVSFNKFMEVAGHIELYWCLFNERPYRP</sequence>
<evidence type="ECO:0000256" key="1">
    <source>
        <dbReference type="PROSITE-ProRule" id="PRU00169"/>
    </source>
</evidence>
<dbReference type="SMART" id="SM00448">
    <property type="entry name" value="REC"/>
    <property type="match status" value="1"/>
</dbReference>
<dbReference type="CDD" id="cd17557">
    <property type="entry name" value="REC_Rcp-like"/>
    <property type="match status" value="1"/>
</dbReference>
<dbReference type="SUPFAM" id="SSF52172">
    <property type="entry name" value="CheY-like"/>
    <property type="match status" value="1"/>
</dbReference>
<organism evidence="3 4">
    <name type="scientific">Hydrogenophaga intermedia</name>
    <dbReference type="NCBI Taxonomy" id="65786"/>
    <lineage>
        <taxon>Bacteria</taxon>
        <taxon>Pseudomonadati</taxon>
        <taxon>Pseudomonadota</taxon>
        <taxon>Betaproteobacteria</taxon>
        <taxon>Burkholderiales</taxon>
        <taxon>Comamonadaceae</taxon>
        <taxon>Hydrogenophaga</taxon>
    </lineage>
</organism>
<dbReference type="RefSeq" id="WP_009519646.1">
    <property type="nucleotide sequence ID" value="NZ_CCAE010000065.1"/>
</dbReference>
<dbReference type="EMBL" id="CCAE010000065">
    <property type="protein sequence ID" value="CDN90102.1"/>
    <property type="molecule type" value="Genomic_DNA"/>
</dbReference>
<keyword evidence="1" id="KW-0597">Phosphoprotein</keyword>
<reference evidence="4" key="2">
    <citation type="submission" date="2014-11" db="EMBL/GenBank/DDBJ databases">
        <title>Draft genome sequence of Hydrogenophaga intermedia S1.</title>
        <authorList>
            <person name="Gan H.M."/>
            <person name="Chew T.H."/>
            <person name="Stolz A."/>
        </authorList>
    </citation>
    <scope>NUCLEOTIDE SEQUENCE [LARGE SCALE GENOMIC DNA]</scope>
    <source>
        <strain evidence="4">S1</strain>
    </source>
</reference>